<feature type="transmembrane region" description="Helical" evidence="1">
    <location>
        <begin position="47"/>
        <end position="68"/>
    </location>
</feature>
<comment type="caution">
    <text evidence="2">The sequence shown here is derived from an EMBL/GenBank/DDBJ whole genome shotgun (WGS) entry which is preliminary data.</text>
</comment>
<dbReference type="RefSeq" id="WP_238750012.1">
    <property type="nucleotide sequence ID" value="NZ_CAKLPZ010000001.1"/>
</dbReference>
<name>A0ABM9AYK2_9BACT</name>
<keyword evidence="1" id="KW-0812">Transmembrane</keyword>
<feature type="transmembrane region" description="Helical" evidence="1">
    <location>
        <begin position="20"/>
        <end position="41"/>
    </location>
</feature>
<evidence type="ECO:0000313" key="3">
    <source>
        <dbReference type="Proteomes" id="UP000837803"/>
    </source>
</evidence>
<evidence type="ECO:0008006" key="4">
    <source>
        <dbReference type="Google" id="ProtNLM"/>
    </source>
</evidence>
<keyword evidence="1" id="KW-1133">Transmembrane helix</keyword>
<dbReference type="InterPro" id="IPR032820">
    <property type="entry name" value="ATPase_put"/>
</dbReference>
<sequence length="72" mass="7575">MAPPPPPKRSAEDSRAWTKYMGIGAQLIGMIGICIGTGLYADAQLGTNPWLTIVMSLIGVVGGLYVSVKDLL</sequence>
<keyword evidence="1" id="KW-0472">Membrane</keyword>
<reference evidence="2" key="1">
    <citation type="submission" date="2021-12" db="EMBL/GenBank/DDBJ databases">
        <authorList>
            <person name="Rodrigo-Torres L."/>
            <person name="Arahal R. D."/>
            <person name="Lucena T."/>
        </authorList>
    </citation>
    <scope>NUCLEOTIDE SEQUENCE</scope>
    <source>
        <strain evidence="2">CECT 8419</strain>
    </source>
</reference>
<proteinExistence type="predicted"/>
<organism evidence="2 3">
    <name type="scientific">Neolewinella maritima</name>
    <dbReference type="NCBI Taxonomy" id="1383882"/>
    <lineage>
        <taxon>Bacteria</taxon>
        <taxon>Pseudomonadati</taxon>
        <taxon>Bacteroidota</taxon>
        <taxon>Saprospiria</taxon>
        <taxon>Saprospirales</taxon>
        <taxon>Lewinellaceae</taxon>
        <taxon>Neolewinella</taxon>
    </lineage>
</organism>
<gene>
    <name evidence="2" type="ORF">LEM8419_01099</name>
</gene>
<evidence type="ECO:0000256" key="1">
    <source>
        <dbReference type="SAM" id="Phobius"/>
    </source>
</evidence>
<protein>
    <recommendedName>
        <fullName evidence="4">AtpZ/AtpI family protein</fullName>
    </recommendedName>
</protein>
<dbReference type="Proteomes" id="UP000837803">
    <property type="component" value="Unassembled WGS sequence"/>
</dbReference>
<evidence type="ECO:0000313" key="2">
    <source>
        <dbReference type="EMBL" id="CAH0999799.1"/>
    </source>
</evidence>
<keyword evidence="3" id="KW-1185">Reference proteome</keyword>
<dbReference type="Pfam" id="PF09527">
    <property type="entry name" value="ATPase_gene1"/>
    <property type="match status" value="1"/>
</dbReference>
<dbReference type="EMBL" id="CAKLPZ010000001">
    <property type="protein sequence ID" value="CAH0999799.1"/>
    <property type="molecule type" value="Genomic_DNA"/>
</dbReference>
<accession>A0ABM9AYK2</accession>